<evidence type="ECO:0000313" key="1">
    <source>
        <dbReference type="EMBL" id="GCB69247.1"/>
    </source>
</evidence>
<sequence>SFGGTAHLFTSVRSKFDVASGVKISDLHGSFTKNRLKAELVQWKL</sequence>
<gene>
    <name evidence="1" type="ORF">scyTo_0013943</name>
</gene>
<protein>
    <submittedName>
        <fullName evidence="1">Uncharacterized protein</fullName>
    </submittedName>
</protein>
<dbReference type="Proteomes" id="UP000288216">
    <property type="component" value="Unassembled WGS sequence"/>
</dbReference>
<dbReference type="AlphaFoldDB" id="A0A401P7X5"/>
<dbReference type="EMBL" id="BFAA01007320">
    <property type="protein sequence ID" value="GCB69247.1"/>
    <property type="molecule type" value="Genomic_DNA"/>
</dbReference>
<name>A0A401P7X5_SCYTO</name>
<comment type="caution">
    <text evidence="1">The sequence shown here is derived from an EMBL/GenBank/DDBJ whole genome shotgun (WGS) entry which is preliminary data.</text>
</comment>
<keyword evidence="2" id="KW-1185">Reference proteome</keyword>
<evidence type="ECO:0000313" key="2">
    <source>
        <dbReference type="Proteomes" id="UP000288216"/>
    </source>
</evidence>
<proteinExistence type="predicted"/>
<reference evidence="1 2" key="1">
    <citation type="journal article" date="2018" name="Nat. Ecol. Evol.">
        <title>Shark genomes provide insights into elasmobranch evolution and the origin of vertebrates.</title>
        <authorList>
            <person name="Hara Y"/>
            <person name="Yamaguchi K"/>
            <person name="Onimaru K"/>
            <person name="Kadota M"/>
            <person name="Koyanagi M"/>
            <person name="Keeley SD"/>
            <person name="Tatsumi K"/>
            <person name="Tanaka K"/>
            <person name="Motone F"/>
            <person name="Kageyama Y"/>
            <person name="Nozu R"/>
            <person name="Adachi N"/>
            <person name="Nishimura O"/>
            <person name="Nakagawa R"/>
            <person name="Tanegashima C"/>
            <person name="Kiyatake I"/>
            <person name="Matsumoto R"/>
            <person name="Murakumo K"/>
            <person name="Nishida K"/>
            <person name="Terakita A"/>
            <person name="Kuratani S"/>
            <person name="Sato K"/>
            <person name="Hyodo S Kuraku.S."/>
        </authorList>
    </citation>
    <scope>NUCLEOTIDE SEQUENCE [LARGE SCALE GENOMIC DNA]</scope>
</reference>
<organism evidence="1 2">
    <name type="scientific">Scyliorhinus torazame</name>
    <name type="common">Cloudy catshark</name>
    <name type="synonym">Catulus torazame</name>
    <dbReference type="NCBI Taxonomy" id="75743"/>
    <lineage>
        <taxon>Eukaryota</taxon>
        <taxon>Metazoa</taxon>
        <taxon>Chordata</taxon>
        <taxon>Craniata</taxon>
        <taxon>Vertebrata</taxon>
        <taxon>Chondrichthyes</taxon>
        <taxon>Elasmobranchii</taxon>
        <taxon>Galeomorphii</taxon>
        <taxon>Galeoidea</taxon>
        <taxon>Carcharhiniformes</taxon>
        <taxon>Scyliorhinidae</taxon>
        <taxon>Scyliorhinus</taxon>
    </lineage>
</organism>
<accession>A0A401P7X5</accession>
<feature type="non-terminal residue" evidence="1">
    <location>
        <position position="1"/>
    </location>
</feature>